<name>A0A0A9BLQ2_ARUDO</name>
<protein>
    <submittedName>
        <fullName evidence="1">Uncharacterized protein</fullName>
    </submittedName>
</protein>
<sequence>MDFGLLYILPLLAEP</sequence>
<organism evidence="1">
    <name type="scientific">Arundo donax</name>
    <name type="common">Giant reed</name>
    <name type="synonym">Donax arundinaceus</name>
    <dbReference type="NCBI Taxonomy" id="35708"/>
    <lineage>
        <taxon>Eukaryota</taxon>
        <taxon>Viridiplantae</taxon>
        <taxon>Streptophyta</taxon>
        <taxon>Embryophyta</taxon>
        <taxon>Tracheophyta</taxon>
        <taxon>Spermatophyta</taxon>
        <taxon>Magnoliopsida</taxon>
        <taxon>Liliopsida</taxon>
        <taxon>Poales</taxon>
        <taxon>Poaceae</taxon>
        <taxon>PACMAD clade</taxon>
        <taxon>Arundinoideae</taxon>
        <taxon>Arundineae</taxon>
        <taxon>Arundo</taxon>
    </lineage>
</organism>
<accession>A0A0A9BLQ2</accession>
<proteinExistence type="predicted"/>
<reference evidence="1" key="2">
    <citation type="journal article" date="2015" name="Data Brief">
        <title>Shoot transcriptome of the giant reed, Arundo donax.</title>
        <authorList>
            <person name="Barrero R.A."/>
            <person name="Guerrero F.D."/>
            <person name="Moolhuijzen P."/>
            <person name="Goolsby J.A."/>
            <person name="Tidwell J."/>
            <person name="Bellgard S.E."/>
            <person name="Bellgard M.I."/>
        </authorList>
    </citation>
    <scope>NUCLEOTIDE SEQUENCE</scope>
    <source>
        <tissue evidence="1">Shoot tissue taken approximately 20 cm above the soil surface</tissue>
    </source>
</reference>
<evidence type="ECO:0000313" key="1">
    <source>
        <dbReference type="EMBL" id="JAD62120.1"/>
    </source>
</evidence>
<reference evidence="1" key="1">
    <citation type="submission" date="2014-09" db="EMBL/GenBank/DDBJ databases">
        <authorList>
            <person name="Magalhaes I.L.F."/>
            <person name="Oliveira U."/>
            <person name="Santos F.R."/>
            <person name="Vidigal T.H.D.A."/>
            <person name="Brescovit A.D."/>
            <person name="Santos A.J."/>
        </authorList>
    </citation>
    <scope>NUCLEOTIDE SEQUENCE</scope>
    <source>
        <tissue evidence="1">Shoot tissue taken approximately 20 cm above the soil surface</tissue>
    </source>
</reference>
<dbReference type="EMBL" id="GBRH01235775">
    <property type="protein sequence ID" value="JAD62120.1"/>
    <property type="molecule type" value="Transcribed_RNA"/>
</dbReference>